<evidence type="ECO:0000256" key="1">
    <source>
        <dbReference type="SAM" id="MobiDB-lite"/>
    </source>
</evidence>
<evidence type="ECO:0000313" key="3">
    <source>
        <dbReference type="Proteomes" id="UP000281985"/>
    </source>
</evidence>
<sequence length="333" mass="35430">MKKIFLPLIAIAMTMSCSTDDTEINSETNIPEEETNTETDTDVSGNGTGLLRIIEVDAINDQVTLANLGDGTLDTGSYFMCLGPGTYAMVSGLVNGDTVLEPSESITFTYDVNESEDGLSVFASNDFGSSDPSVLLDYVQWGSGNQARVGQAVTAGRWDDENNIAPGVNVFTFEGEASNVGSSFWTGEEVQSDSEGVLRILNVNANNDTLTLTNLGGSTVEVGNYWLCLGPGTYARIGNITSGDTELSTNETLTLNYDMDPVADGLSVFATNTFGSSDPEILLDYVQWGAANQARSGQAVTAGRWDNAGSFVPQSNNYTYTGDAQDVGANFWE</sequence>
<comment type="caution">
    <text evidence="2">The sequence shown here is derived from an EMBL/GenBank/DDBJ whole genome shotgun (WGS) entry which is preliminary data.</text>
</comment>
<dbReference type="OrthoDB" id="1013900at2"/>
<proteinExistence type="predicted"/>
<keyword evidence="3" id="KW-1185">Reference proteome</keyword>
<feature type="compositionally biased region" description="Acidic residues" evidence="1">
    <location>
        <begin position="21"/>
        <end position="41"/>
    </location>
</feature>
<dbReference type="AlphaFoldDB" id="A0A3M0GZH4"/>
<protein>
    <recommendedName>
        <fullName evidence="4">Lamin tail domain-containing protein</fullName>
    </recommendedName>
</protein>
<organism evidence="2 3">
    <name type="scientific">Dokdonia sinensis</name>
    <dbReference type="NCBI Taxonomy" id="2479847"/>
    <lineage>
        <taxon>Bacteria</taxon>
        <taxon>Pseudomonadati</taxon>
        <taxon>Bacteroidota</taxon>
        <taxon>Flavobacteriia</taxon>
        <taxon>Flavobacteriales</taxon>
        <taxon>Flavobacteriaceae</taxon>
        <taxon>Dokdonia</taxon>
    </lineage>
</organism>
<dbReference type="RefSeq" id="WP_121916383.1">
    <property type="nucleotide sequence ID" value="NZ_REFV01000003.1"/>
</dbReference>
<dbReference type="Proteomes" id="UP000281985">
    <property type="component" value="Unassembled WGS sequence"/>
</dbReference>
<accession>A0A3M0GZH4</accession>
<gene>
    <name evidence="2" type="ORF">EAX61_03990</name>
</gene>
<evidence type="ECO:0008006" key="4">
    <source>
        <dbReference type="Google" id="ProtNLM"/>
    </source>
</evidence>
<dbReference type="PROSITE" id="PS51257">
    <property type="entry name" value="PROKAR_LIPOPROTEIN"/>
    <property type="match status" value="1"/>
</dbReference>
<name>A0A3M0GZH4_9FLAO</name>
<reference evidence="2 3" key="1">
    <citation type="submission" date="2018-10" db="EMBL/GenBank/DDBJ databases">
        <title>Dokdonia luteus sp. nov., isolated from sea water.</title>
        <authorList>
            <person name="Zhou L.Y."/>
            <person name="Du Z.J."/>
        </authorList>
    </citation>
    <scope>NUCLEOTIDE SEQUENCE [LARGE SCALE GENOMIC DNA]</scope>
    <source>
        <strain evidence="2 3">SH27</strain>
    </source>
</reference>
<feature type="region of interest" description="Disordered" evidence="1">
    <location>
        <begin position="21"/>
        <end position="44"/>
    </location>
</feature>
<dbReference type="EMBL" id="REFV01000003">
    <property type="protein sequence ID" value="RMB62746.1"/>
    <property type="molecule type" value="Genomic_DNA"/>
</dbReference>
<evidence type="ECO:0000313" key="2">
    <source>
        <dbReference type="EMBL" id="RMB62746.1"/>
    </source>
</evidence>